<evidence type="ECO:0000313" key="7">
    <source>
        <dbReference type="Proteomes" id="UP000199537"/>
    </source>
</evidence>
<dbReference type="RefSeq" id="WP_092458043.1">
    <property type="nucleotide sequence ID" value="NZ_FPCJ01000001.1"/>
</dbReference>
<feature type="transmembrane region" description="Helical" evidence="4">
    <location>
        <begin position="6"/>
        <end position="25"/>
    </location>
</feature>
<feature type="transmembrane region" description="Helical" evidence="4">
    <location>
        <begin position="314"/>
        <end position="338"/>
    </location>
</feature>
<dbReference type="PANTHER" id="PTHR43630">
    <property type="entry name" value="POLY-BETA-1,6-N-ACETYL-D-GLUCOSAMINE SYNTHASE"/>
    <property type="match status" value="1"/>
</dbReference>
<dbReference type="GO" id="GO:0016757">
    <property type="term" value="F:glycosyltransferase activity"/>
    <property type="evidence" value="ECO:0007669"/>
    <property type="project" value="UniProtKB-KW"/>
</dbReference>
<keyword evidence="7" id="KW-1185">Reference proteome</keyword>
<dbReference type="Proteomes" id="UP000199537">
    <property type="component" value="Unassembled WGS sequence"/>
</dbReference>
<keyword evidence="4" id="KW-0472">Membrane</keyword>
<dbReference type="Gene3D" id="3.90.550.10">
    <property type="entry name" value="Spore Coat Polysaccharide Biosynthesis Protein SpsA, Chain A"/>
    <property type="match status" value="1"/>
</dbReference>
<reference evidence="7" key="1">
    <citation type="submission" date="2016-10" db="EMBL/GenBank/DDBJ databases">
        <authorList>
            <person name="Varghese N."/>
            <person name="Submissions S."/>
        </authorList>
    </citation>
    <scope>NUCLEOTIDE SEQUENCE [LARGE SCALE GENOMIC DNA]</scope>
    <source>
        <strain evidence="7">DSM 14807</strain>
    </source>
</reference>
<dbReference type="STRING" id="1393122.SAMN05660895_0802"/>
<proteinExistence type="inferred from homology"/>
<dbReference type="OrthoDB" id="9805625at2"/>
<keyword evidence="4" id="KW-1133">Transmembrane helix</keyword>
<protein>
    <submittedName>
        <fullName evidence="6">Glycosyltransferase, catalytic subunit of cellulose synthase and poly-beta-1,6-N-acetylglucosamine synthase</fullName>
    </submittedName>
</protein>
<feature type="transmembrane region" description="Helical" evidence="4">
    <location>
        <begin position="287"/>
        <end position="308"/>
    </location>
</feature>
<gene>
    <name evidence="6" type="ORF">SAMN05660895_0802</name>
</gene>
<keyword evidence="2" id="KW-0328">Glycosyltransferase</keyword>
<evidence type="ECO:0000256" key="1">
    <source>
        <dbReference type="ARBA" id="ARBA00006739"/>
    </source>
</evidence>
<keyword evidence="3 6" id="KW-0808">Transferase</keyword>
<feature type="domain" description="Glycosyltransferase 2-like" evidence="5">
    <location>
        <begin position="45"/>
        <end position="217"/>
    </location>
</feature>
<organism evidence="6 7">
    <name type="scientific">Thermoflavifilum thermophilum</name>
    <dbReference type="NCBI Taxonomy" id="1393122"/>
    <lineage>
        <taxon>Bacteria</taxon>
        <taxon>Pseudomonadati</taxon>
        <taxon>Bacteroidota</taxon>
        <taxon>Chitinophagia</taxon>
        <taxon>Chitinophagales</taxon>
        <taxon>Chitinophagaceae</taxon>
        <taxon>Thermoflavifilum</taxon>
    </lineage>
</organism>
<keyword evidence="4" id="KW-0812">Transmembrane</keyword>
<evidence type="ECO:0000313" key="6">
    <source>
        <dbReference type="EMBL" id="SFV30465.1"/>
    </source>
</evidence>
<dbReference type="InterPro" id="IPR029044">
    <property type="entry name" value="Nucleotide-diphossugar_trans"/>
</dbReference>
<name>A0A1I7N718_9BACT</name>
<dbReference type="InterPro" id="IPR001173">
    <property type="entry name" value="Glyco_trans_2-like"/>
</dbReference>
<evidence type="ECO:0000256" key="2">
    <source>
        <dbReference type="ARBA" id="ARBA00022676"/>
    </source>
</evidence>
<evidence type="ECO:0000256" key="3">
    <source>
        <dbReference type="ARBA" id="ARBA00022679"/>
    </source>
</evidence>
<evidence type="ECO:0000259" key="5">
    <source>
        <dbReference type="Pfam" id="PF00535"/>
    </source>
</evidence>
<dbReference type="SUPFAM" id="SSF53448">
    <property type="entry name" value="Nucleotide-diphospho-sugar transferases"/>
    <property type="match status" value="1"/>
</dbReference>
<evidence type="ECO:0000256" key="4">
    <source>
        <dbReference type="SAM" id="Phobius"/>
    </source>
</evidence>
<feature type="transmembrane region" description="Helical" evidence="4">
    <location>
        <begin position="345"/>
        <end position="369"/>
    </location>
</feature>
<dbReference type="AlphaFoldDB" id="A0A1I7N718"/>
<dbReference type="Pfam" id="PF00535">
    <property type="entry name" value="Glycos_transf_2"/>
    <property type="match status" value="1"/>
</dbReference>
<accession>A0A1I7N718</accession>
<dbReference type="PANTHER" id="PTHR43630:SF1">
    <property type="entry name" value="POLY-BETA-1,6-N-ACETYL-D-GLUCOSAMINE SYNTHASE"/>
    <property type="match status" value="1"/>
</dbReference>
<sequence>MIVLYVLILLALFYGVLMGIYWYGWNHLKEYDPDLQHVHEDVYVSVIIPARNEAEHIQSCLHAICRQHYPPDKMEILVMDDDSTDDTAQRVQEIKDPRIRILHVNDYISHESRQRAPKKKAIELGVAHARGELIITTDADCVAEPDWIKTIVSFYRQYHAVCMAGPVIYANEKSFFDIFQSLDFMTMQGITAATDHLRIGTMCNGANLAYSRKAFNEVDGFTGIDGLASGDDMLLMYKLYCAYPDRVFYVKSRKAIVKTSPVKGLKAFWHQRVRWASKAGKFDDKRLTWVLAGVYCWNLTFCLLFFAGFFHTRWWLWALGLLVYKTVVELCFLIPVAAFFQKKHLLWYFFPGQFLHIPYIVSTGLWSLWSQYQWKDRKLK</sequence>
<dbReference type="EMBL" id="FPCJ01000001">
    <property type="protein sequence ID" value="SFV30465.1"/>
    <property type="molecule type" value="Genomic_DNA"/>
</dbReference>
<comment type="similarity">
    <text evidence="1">Belongs to the glycosyltransferase 2 family.</text>
</comment>